<gene>
    <name evidence="5" type="ORF">BHK69_03560</name>
</gene>
<evidence type="ECO:0000256" key="3">
    <source>
        <dbReference type="ARBA" id="ARBA00023251"/>
    </source>
</evidence>
<dbReference type="CDD" id="cd08349">
    <property type="entry name" value="BLMA_like"/>
    <property type="match status" value="1"/>
</dbReference>
<evidence type="ECO:0000259" key="4">
    <source>
        <dbReference type="PROSITE" id="PS51819"/>
    </source>
</evidence>
<dbReference type="GO" id="GO:0046677">
    <property type="term" value="P:response to antibiotic"/>
    <property type="evidence" value="ECO:0007669"/>
    <property type="project" value="UniProtKB-KW"/>
</dbReference>
<name>A0A1D7TX22_9HYPH</name>
<dbReference type="InterPro" id="IPR000335">
    <property type="entry name" value="Bleomycin-R"/>
</dbReference>
<comment type="similarity">
    <text evidence="1">Belongs to the bleomycin resistance protein family.</text>
</comment>
<dbReference type="InterPro" id="IPR037523">
    <property type="entry name" value="VOC_core"/>
</dbReference>
<dbReference type="EMBL" id="CP017147">
    <property type="protein sequence ID" value="AOO79684.1"/>
    <property type="molecule type" value="Genomic_DNA"/>
</dbReference>
<dbReference type="RefSeq" id="WP_069688906.1">
    <property type="nucleotide sequence ID" value="NZ_CP017147.1"/>
</dbReference>
<dbReference type="Pfam" id="PF19581">
    <property type="entry name" value="Glyoxalase_7"/>
    <property type="match status" value="1"/>
</dbReference>
<evidence type="ECO:0000256" key="1">
    <source>
        <dbReference type="ARBA" id="ARBA00011051"/>
    </source>
</evidence>
<protein>
    <recommendedName>
        <fullName evidence="2">Bleomycin resistance protein</fullName>
    </recommendedName>
</protein>
<dbReference type="STRING" id="1526658.BHK69_03560"/>
<evidence type="ECO:0000313" key="5">
    <source>
        <dbReference type="EMBL" id="AOO79684.1"/>
    </source>
</evidence>
<evidence type="ECO:0000256" key="2">
    <source>
        <dbReference type="ARBA" id="ARBA00021572"/>
    </source>
</evidence>
<evidence type="ECO:0000313" key="6">
    <source>
        <dbReference type="Proteomes" id="UP000094969"/>
    </source>
</evidence>
<dbReference type="PROSITE" id="PS51819">
    <property type="entry name" value="VOC"/>
    <property type="match status" value="1"/>
</dbReference>
<dbReference type="InterPro" id="IPR029068">
    <property type="entry name" value="Glyas_Bleomycin-R_OHBP_Dase"/>
</dbReference>
<organism evidence="5 6">
    <name type="scientific">Bosea vaviloviae</name>
    <dbReference type="NCBI Taxonomy" id="1526658"/>
    <lineage>
        <taxon>Bacteria</taxon>
        <taxon>Pseudomonadati</taxon>
        <taxon>Pseudomonadota</taxon>
        <taxon>Alphaproteobacteria</taxon>
        <taxon>Hyphomicrobiales</taxon>
        <taxon>Boseaceae</taxon>
        <taxon>Bosea</taxon>
    </lineage>
</organism>
<dbReference type="SUPFAM" id="SSF54593">
    <property type="entry name" value="Glyoxalase/Bleomycin resistance protein/Dihydroxybiphenyl dioxygenase"/>
    <property type="match status" value="1"/>
</dbReference>
<proteinExistence type="inferred from homology"/>
<accession>A0A1D7TX22</accession>
<dbReference type="Proteomes" id="UP000094969">
    <property type="component" value="Chromosome"/>
</dbReference>
<keyword evidence="3" id="KW-0046">Antibiotic resistance</keyword>
<reference evidence="5 6" key="1">
    <citation type="journal article" date="2015" name="Antonie Van Leeuwenhoek">
        <title>Bosea vaviloviae sp. nov., a new species of slow-growing rhizobia isolated from nodules of the relict species Vavilovia formosa (Stev.) Fed.</title>
        <authorList>
            <person name="Safronova V.I."/>
            <person name="Kuznetsova I.G."/>
            <person name="Sazanova A.L."/>
            <person name="Kimeklis A.K."/>
            <person name="Belimov A.A."/>
            <person name="Andronov E.E."/>
            <person name="Pinaev A.G."/>
            <person name="Chizhevskaya E.P."/>
            <person name="Pukhaev A.R."/>
            <person name="Popov K.P."/>
            <person name="Willems A."/>
            <person name="Tikhonovich I.A."/>
        </authorList>
    </citation>
    <scope>NUCLEOTIDE SEQUENCE [LARGE SCALE GENOMIC DNA]</scope>
    <source>
        <strain evidence="5 6">Vaf18</strain>
    </source>
</reference>
<dbReference type="KEGG" id="bvv:BHK69_03560"/>
<feature type="domain" description="VOC" evidence="4">
    <location>
        <begin position="70"/>
        <end position="185"/>
    </location>
</feature>
<keyword evidence="6" id="KW-1185">Reference proteome</keyword>
<dbReference type="AlphaFoldDB" id="A0A1D7TX22"/>
<dbReference type="OrthoDB" id="9803104at2"/>
<dbReference type="Gene3D" id="3.10.180.10">
    <property type="entry name" value="2,3-Dihydroxybiphenyl 1,2-Dioxygenase, domain 1"/>
    <property type="match status" value="1"/>
</dbReference>
<sequence length="187" mass="20809">MRSFRDAKLMAKSLRETLAARQIPLSHSETLEIVARQFGYDDWNVLAAKIGEAGVVPAGEGAAADGVSLQMGIPILRIFDIEKAREFYLGFLGFSLDWDHRYGENFPIYMQLSRSGLKLHLSEHHGDASPGSTVFVWMQGVDAYRAELIGKGYAYSKPGIQEEGPGGRMLEVPDPFGNRIRFCEKRA</sequence>